<evidence type="ECO:0000313" key="5">
    <source>
        <dbReference type="EMBL" id="KAJ1097486.1"/>
    </source>
</evidence>
<dbReference type="Pfam" id="PF13359">
    <property type="entry name" value="DDE_Tnp_4"/>
    <property type="match status" value="1"/>
</dbReference>
<reference evidence="5" key="1">
    <citation type="journal article" date="2022" name="bioRxiv">
        <title>Sequencing and chromosome-scale assembly of the giantPleurodeles waltlgenome.</title>
        <authorList>
            <person name="Brown T."/>
            <person name="Elewa A."/>
            <person name="Iarovenko S."/>
            <person name="Subramanian E."/>
            <person name="Araus A.J."/>
            <person name="Petzold A."/>
            <person name="Susuki M."/>
            <person name="Suzuki K.-i.T."/>
            <person name="Hayashi T."/>
            <person name="Toyoda A."/>
            <person name="Oliveira C."/>
            <person name="Osipova E."/>
            <person name="Leigh N.D."/>
            <person name="Simon A."/>
            <person name="Yun M.H."/>
        </authorList>
    </citation>
    <scope>NUCLEOTIDE SEQUENCE</scope>
    <source>
        <strain evidence="5">20211129_DDA</strain>
        <tissue evidence="5">Liver</tissue>
    </source>
</reference>
<comment type="caution">
    <text evidence="5">The sequence shown here is derived from an EMBL/GenBank/DDBJ whole genome shotgun (WGS) entry which is preliminary data.</text>
</comment>
<evidence type="ECO:0000259" key="4">
    <source>
        <dbReference type="Pfam" id="PF13359"/>
    </source>
</evidence>
<dbReference type="Proteomes" id="UP001066276">
    <property type="component" value="Chromosome 10"/>
</dbReference>
<gene>
    <name evidence="5" type="ORF">NDU88_002604</name>
</gene>
<keyword evidence="6" id="KW-1185">Reference proteome</keyword>
<sequence length="161" mass="17840">MGDDKQDVCMYVVVVFPSEVCVLREVVMVVVVTVHVVCGLHVCMSAVVVSVGKAVQVAGSGTDAVHAGDYGYPNLSWLLTPVRNLRTGAENRCNEGHGRTRRVVERTFGLLKARFRSLVPYLQEESGDSAPVAAVDTKDREDEEEEEDVDKRIQIIQQYFQ</sequence>
<dbReference type="InterPro" id="IPR027806">
    <property type="entry name" value="HARBI1_dom"/>
</dbReference>
<evidence type="ECO:0000313" key="6">
    <source>
        <dbReference type="Proteomes" id="UP001066276"/>
    </source>
</evidence>
<evidence type="ECO:0000256" key="1">
    <source>
        <dbReference type="ARBA" id="ARBA00001968"/>
    </source>
</evidence>
<proteinExistence type="predicted"/>
<dbReference type="GO" id="GO:0046872">
    <property type="term" value="F:metal ion binding"/>
    <property type="evidence" value="ECO:0007669"/>
    <property type="project" value="UniProtKB-KW"/>
</dbReference>
<evidence type="ECO:0000256" key="2">
    <source>
        <dbReference type="ARBA" id="ARBA00022723"/>
    </source>
</evidence>
<organism evidence="5 6">
    <name type="scientific">Pleurodeles waltl</name>
    <name type="common">Iberian ribbed newt</name>
    <dbReference type="NCBI Taxonomy" id="8319"/>
    <lineage>
        <taxon>Eukaryota</taxon>
        <taxon>Metazoa</taxon>
        <taxon>Chordata</taxon>
        <taxon>Craniata</taxon>
        <taxon>Vertebrata</taxon>
        <taxon>Euteleostomi</taxon>
        <taxon>Amphibia</taxon>
        <taxon>Batrachia</taxon>
        <taxon>Caudata</taxon>
        <taxon>Salamandroidea</taxon>
        <taxon>Salamandridae</taxon>
        <taxon>Pleurodelinae</taxon>
        <taxon>Pleurodeles</taxon>
    </lineage>
</organism>
<protein>
    <recommendedName>
        <fullName evidence="4">DDE Tnp4 domain-containing protein</fullName>
    </recommendedName>
</protein>
<feature type="region of interest" description="Disordered" evidence="3">
    <location>
        <begin position="126"/>
        <end position="149"/>
    </location>
</feature>
<comment type="cofactor">
    <cofactor evidence="1">
        <name>a divalent metal cation</name>
        <dbReference type="ChEBI" id="CHEBI:60240"/>
    </cofactor>
</comment>
<evidence type="ECO:0000256" key="3">
    <source>
        <dbReference type="SAM" id="MobiDB-lite"/>
    </source>
</evidence>
<dbReference type="AlphaFoldDB" id="A0AAV7M134"/>
<dbReference type="EMBL" id="JANPWB010000014">
    <property type="protein sequence ID" value="KAJ1097486.1"/>
    <property type="molecule type" value="Genomic_DNA"/>
</dbReference>
<keyword evidence="2" id="KW-0479">Metal-binding</keyword>
<accession>A0AAV7M134</accession>
<feature type="domain" description="DDE Tnp4" evidence="4">
    <location>
        <begin position="64"/>
        <end position="125"/>
    </location>
</feature>
<name>A0AAV7M134_PLEWA</name>